<dbReference type="STRING" id="396776.A0A0J8S8G6"/>
<evidence type="ECO:0000313" key="1">
    <source>
        <dbReference type="EMBL" id="KMU92664.1"/>
    </source>
</evidence>
<evidence type="ECO:0000313" key="2">
    <source>
        <dbReference type="Proteomes" id="UP000054563"/>
    </source>
</evidence>
<dbReference type="EMBL" id="DS017129">
    <property type="protein sequence ID" value="KMU92664.1"/>
    <property type="molecule type" value="Genomic_DNA"/>
</dbReference>
<dbReference type="Proteomes" id="UP000054563">
    <property type="component" value="Unassembled WGS sequence"/>
</dbReference>
<protein>
    <submittedName>
        <fullName evidence="1">Uncharacterized protein</fullName>
    </submittedName>
</protein>
<gene>
    <name evidence="1" type="ORF">CIHG_10447</name>
</gene>
<organism evidence="1 2">
    <name type="scientific">Coccidioides immitis H538.4</name>
    <dbReference type="NCBI Taxonomy" id="396776"/>
    <lineage>
        <taxon>Eukaryota</taxon>
        <taxon>Fungi</taxon>
        <taxon>Dikarya</taxon>
        <taxon>Ascomycota</taxon>
        <taxon>Pezizomycotina</taxon>
        <taxon>Eurotiomycetes</taxon>
        <taxon>Eurotiomycetidae</taxon>
        <taxon>Onygenales</taxon>
        <taxon>Onygenaceae</taxon>
        <taxon>Coccidioides</taxon>
    </lineage>
</organism>
<dbReference type="VEuPathDB" id="FungiDB:CIHG_10447"/>
<reference evidence="2" key="1">
    <citation type="journal article" date="2010" name="Genome Res.">
        <title>Population genomic sequencing of Coccidioides fungi reveals recent hybridization and transposon control.</title>
        <authorList>
            <person name="Neafsey D.E."/>
            <person name="Barker B.M."/>
            <person name="Sharpton T.J."/>
            <person name="Stajich J.E."/>
            <person name="Park D.J."/>
            <person name="Whiston E."/>
            <person name="Hung C.-Y."/>
            <person name="McMahan C."/>
            <person name="White J."/>
            <person name="Sykes S."/>
            <person name="Heiman D."/>
            <person name="Young S."/>
            <person name="Zeng Q."/>
            <person name="Abouelleil A."/>
            <person name="Aftuck L."/>
            <person name="Bessette D."/>
            <person name="Brown A."/>
            <person name="FitzGerald M."/>
            <person name="Lui A."/>
            <person name="Macdonald J.P."/>
            <person name="Priest M."/>
            <person name="Orbach M.J."/>
            <person name="Galgiani J.N."/>
            <person name="Kirkland T.N."/>
            <person name="Cole G.T."/>
            <person name="Birren B.W."/>
            <person name="Henn M.R."/>
            <person name="Taylor J.W."/>
            <person name="Rounsley S.D."/>
        </authorList>
    </citation>
    <scope>NUCLEOTIDE SEQUENCE [LARGE SCALE GENOMIC DNA]</scope>
    <source>
        <strain evidence="2">H538.4</strain>
    </source>
</reference>
<dbReference type="AlphaFoldDB" id="A0A0J8S8G6"/>
<name>A0A0J8S8G6_COCIT</name>
<proteinExistence type="predicted"/>
<accession>A0A0J8S8G6</accession>
<sequence length="114" mass="13323">MNYNMHLVGNEDSNFYSQLENSLGNQPAETYIPTIINNLLEVLVHAHVKPDEMLDHFTLTLELWCEKLGISYQHYKALWEVLQISEDISALRSLLLRLSMLKKKCRAQFPMLFI</sequence>